<dbReference type="PANTHER" id="PTHR30026">
    <property type="entry name" value="OUTER MEMBRANE PROTEIN TOLC"/>
    <property type="match status" value="1"/>
</dbReference>
<evidence type="ECO:0000313" key="9">
    <source>
        <dbReference type="EMBL" id="MCG7938661.1"/>
    </source>
</evidence>
<comment type="caution">
    <text evidence="9">The sequence shown here is derived from an EMBL/GenBank/DDBJ whole genome shotgun (WGS) entry which is preliminary data.</text>
</comment>
<name>A0A9E4K301_9GAMM</name>
<sequence length="439" mass="47969">MRPTKQLAILFLFLWMPLSQADDLMSVYRLALENDPQLHAAKEQLNSARESKSLARSQLLPTIGLGATYDAVRSDLKTLQGTSVDDTSTYRESGLGLNLTQPIYRRDRLVQLEQSDSTIAQAEADFASSEIDLMVRSTTAYFDILSAEDDLRVANAEREATGRQLEQAQQRFDVGLIAITDVHEAKAAYDAARASEIAAENSLDNAWEALFEIIGTKAKSELAKLGDGLLLNPPVPNSLTDWSDTAQQQNYSIIAARSSLKVLEQEIDVSKSGHYPTLDLVGGYSLNRSDSDRATEADTAKIGLSLEVPIYTGGAVSASTRQSQANYRAAQQSLDQTRRAVNRQVRDAFRGVLSTISQVEALKAATVSAQSALESTQAGYEVGTRTIVDVLNVQRNLFSSQRDYLNSRYGYILNGLALKSAAGTLSESDLETVNGWLEK</sequence>
<dbReference type="EMBL" id="JAEPDI010000003">
    <property type="protein sequence ID" value="MCG7938661.1"/>
    <property type="molecule type" value="Genomic_DNA"/>
</dbReference>
<keyword evidence="8" id="KW-0732">Signal</keyword>
<dbReference type="GO" id="GO:0009279">
    <property type="term" value="C:cell outer membrane"/>
    <property type="evidence" value="ECO:0007669"/>
    <property type="project" value="UniProtKB-SubCell"/>
</dbReference>
<dbReference type="NCBIfam" id="TIGR01844">
    <property type="entry name" value="type_I_sec_TolC"/>
    <property type="match status" value="1"/>
</dbReference>
<accession>A0A9E4K301</accession>
<dbReference type="SUPFAM" id="SSF56954">
    <property type="entry name" value="Outer membrane efflux proteins (OEP)"/>
    <property type="match status" value="1"/>
</dbReference>
<protein>
    <submittedName>
        <fullName evidence="9">TolC family outer membrane protein</fullName>
    </submittedName>
</protein>
<evidence type="ECO:0000313" key="10">
    <source>
        <dbReference type="Proteomes" id="UP000886687"/>
    </source>
</evidence>
<keyword evidence="6" id="KW-0472">Membrane</keyword>
<evidence type="ECO:0000256" key="5">
    <source>
        <dbReference type="ARBA" id="ARBA00022692"/>
    </source>
</evidence>
<evidence type="ECO:0000256" key="2">
    <source>
        <dbReference type="ARBA" id="ARBA00007613"/>
    </source>
</evidence>
<feature type="signal peptide" evidence="8">
    <location>
        <begin position="1"/>
        <end position="21"/>
    </location>
</feature>
<dbReference type="InterPro" id="IPR003423">
    <property type="entry name" value="OMP_efflux"/>
</dbReference>
<evidence type="ECO:0000256" key="1">
    <source>
        <dbReference type="ARBA" id="ARBA00004442"/>
    </source>
</evidence>
<comment type="subcellular location">
    <subcellularLocation>
        <location evidence="1">Cell outer membrane</location>
    </subcellularLocation>
</comment>
<dbReference type="GO" id="GO:1990281">
    <property type="term" value="C:efflux pump complex"/>
    <property type="evidence" value="ECO:0007669"/>
    <property type="project" value="TreeGrafter"/>
</dbReference>
<keyword evidence="3" id="KW-0813">Transport</keyword>
<keyword evidence="5" id="KW-0812">Transmembrane</keyword>
<dbReference type="GO" id="GO:0015288">
    <property type="term" value="F:porin activity"/>
    <property type="evidence" value="ECO:0007669"/>
    <property type="project" value="TreeGrafter"/>
</dbReference>
<evidence type="ECO:0000256" key="4">
    <source>
        <dbReference type="ARBA" id="ARBA00022452"/>
    </source>
</evidence>
<keyword evidence="7" id="KW-0998">Cell outer membrane</keyword>
<dbReference type="GO" id="GO:0015562">
    <property type="term" value="F:efflux transmembrane transporter activity"/>
    <property type="evidence" value="ECO:0007669"/>
    <property type="project" value="InterPro"/>
</dbReference>
<dbReference type="Gene3D" id="1.20.1600.10">
    <property type="entry name" value="Outer membrane efflux proteins (OEP)"/>
    <property type="match status" value="1"/>
</dbReference>
<reference evidence="9" key="1">
    <citation type="journal article" date="2021" name="Proc. Natl. Acad. Sci. U.S.A.">
        <title>Global biogeography of chemosynthetic symbionts reveals both localized and globally distributed symbiont groups. .</title>
        <authorList>
            <person name="Osvatic J.T."/>
            <person name="Wilkins L.G.E."/>
            <person name="Leibrecht L."/>
            <person name="Leray M."/>
            <person name="Zauner S."/>
            <person name="Polzin J."/>
            <person name="Camacho Y."/>
            <person name="Gros O."/>
            <person name="van Gils J.A."/>
            <person name="Eisen J.A."/>
            <person name="Petersen J.M."/>
            <person name="Yuen B."/>
        </authorList>
    </citation>
    <scope>NUCLEOTIDE SEQUENCE</scope>
    <source>
        <strain evidence="9">MAGL173</strain>
    </source>
</reference>
<evidence type="ECO:0000256" key="7">
    <source>
        <dbReference type="ARBA" id="ARBA00023237"/>
    </source>
</evidence>
<keyword evidence="4" id="KW-1134">Transmembrane beta strand</keyword>
<gene>
    <name evidence="9" type="ORF">JAZ04_07360</name>
</gene>
<organism evidence="9 10">
    <name type="scientific">Candidatus Thiodiazotropha lotti</name>
    <dbReference type="NCBI Taxonomy" id="2792787"/>
    <lineage>
        <taxon>Bacteria</taxon>
        <taxon>Pseudomonadati</taxon>
        <taxon>Pseudomonadota</taxon>
        <taxon>Gammaproteobacteria</taxon>
        <taxon>Chromatiales</taxon>
        <taxon>Sedimenticolaceae</taxon>
        <taxon>Candidatus Thiodiazotropha</taxon>
    </lineage>
</organism>
<dbReference type="InterPro" id="IPR010130">
    <property type="entry name" value="T1SS_OMP_TolC"/>
</dbReference>
<proteinExistence type="inferred from homology"/>
<dbReference type="Pfam" id="PF02321">
    <property type="entry name" value="OEP"/>
    <property type="match status" value="2"/>
</dbReference>
<evidence type="ECO:0000256" key="8">
    <source>
        <dbReference type="SAM" id="SignalP"/>
    </source>
</evidence>
<evidence type="ECO:0000256" key="6">
    <source>
        <dbReference type="ARBA" id="ARBA00023136"/>
    </source>
</evidence>
<dbReference type="Proteomes" id="UP000886687">
    <property type="component" value="Unassembled WGS sequence"/>
</dbReference>
<comment type="similarity">
    <text evidence="2">Belongs to the outer membrane factor (OMF) (TC 1.B.17) family.</text>
</comment>
<dbReference type="PANTHER" id="PTHR30026:SF20">
    <property type="entry name" value="OUTER MEMBRANE PROTEIN TOLC"/>
    <property type="match status" value="1"/>
</dbReference>
<evidence type="ECO:0000256" key="3">
    <source>
        <dbReference type="ARBA" id="ARBA00022448"/>
    </source>
</evidence>
<dbReference type="InterPro" id="IPR051906">
    <property type="entry name" value="TolC-like"/>
</dbReference>
<dbReference type="AlphaFoldDB" id="A0A9E4K301"/>
<feature type="chain" id="PRO_5039250037" evidence="8">
    <location>
        <begin position="22"/>
        <end position="439"/>
    </location>
</feature>